<accession>B4VW16</accession>
<protein>
    <submittedName>
        <fullName evidence="1">Uncharacterized protein</fullName>
    </submittedName>
</protein>
<dbReference type="Proteomes" id="UP000003835">
    <property type="component" value="Unassembled WGS sequence"/>
</dbReference>
<reference evidence="1 2" key="1">
    <citation type="submission" date="2008-07" db="EMBL/GenBank/DDBJ databases">
        <authorList>
            <person name="Tandeau de Marsac N."/>
            <person name="Ferriera S."/>
            <person name="Johnson J."/>
            <person name="Kravitz S."/>
            <person name="Beeson K."/>
            <person name="Sutton G."/>
            <person name="Rogers Y.-H."/>
            <person name="Friedman R."/>
            <person name="Frazier M."/>
            <person name="Venter J.C."/>
        </authorList>
    </citation>
    <scope>NUCLEOTIDE SEQUENCE [LARGE SCALE GENOMIC DNA]</scope>
    <source>
        <strain evidence="1 2">PCC 7420</strain>
    </source>
</reference>
<gene>
    <name evidence="1" type="ORF">MC7420_5830</name>
</gene>
<evidence type="ECO:0000313" key="2">
    <source>
        <dbReference type="Proteomes" id="UP000003835"/>
    </source>
</evidence>
<sequence length="47" mass="5237">MAWHTLFGGLDSACSKGFSPRLVYFPSLSHLNPNLKKPTLVSFERGE</sequence>
<dbReference type="EMBL" id="DS989855">
    <property type="protein sequence ID" value="EDX73950.1"/>
    <property type="molecule type" value="Genomic_DNA"/>
</dbReference>
<keyword evidence="2" id="KW-1185">Reference proteome</keyword>
<dbReference type="STRING" id="118168.MC7420_5830"/>
<proteinExistence type="predicted"/>
<organism evidence="1 2">
    <name type="scientific">Coleofasciculus chthonoplastes PCC 7420</name>
    <dbReference type="NCBI Taxonomy" id="118168"/>
    <lineage>
        <taxon>Bacteria</taxon>
        <taxon>Bacillati</taxon>
        <taxon>Cyanobacteriota</taxon>
        <taxon>Cyanophyceae</taxon>
        <taxon>Coleofasciculales</taxon>
        <taxon>Coleofasciculaceae</taxon>
        <taxon>Coleofasciculus</taxon>
    </lineage>
</organism>
<dbReference type="AlphaFoldDB" id="B4VW16"/>
<evidence type="ECO:0000313" key="1">
    <source>
        <dbReference type="EMBL" id="EDX73950.1"/>
    </source>
</evidence>
<name>B4VW16_9CYAN</name>
<dbReference type="HOGENOM" id="CLU_3166755_0_0_3"/>